<evidence type="ECO:0000313" key="2">
    <source>
        <dbReference type="Proteomes" id="UP001295684"/>
    </source>
</evidence>
<name>A0AAD1US66_EUPCR</name>
<protein>
    <submittedName>
        <fullName evidence="1">Uncharacterized protein</fullName>
    </submittedName>
</protein>
<dbReference type="EMBL" id="CAMPGE010013618">
    <property type="protein sequence ID" value="CAI2372337.1"/>
    <property type="molecule type" value="Genomic_DNA"/>
</dbReference>
<proteinExistence type="predicted"/>
<accession>A0AAD1US66</accession>
<gene>
    <name evidence="1" type="ORF">ECRASSUSDP1_LOCUS13666</name>
</gene>
<organism evidence="1 2">
    <name type="scientific">Euplotes crassus</name>
    <dbReference type="NCBI Taxonomy" id="5936"/>
    <lineage>
        <taxon>Eukaryota</taxon>
        <taxon>Sar</taxon>
        <taxon>Alveolata</taxon>
        <taxon>Ciliophora</taxon>
        <taxon>Intramacronucleata</taxon>
        <taxon>Spirotrichea</taxon>
        <taxon>Hypotrichia</taxon>
        <taxon>Euplotida</taxon>
        <taxon>Euplotidae</taxon>
        <taxon>Moneuplotes</taxon>
    </lineage>
</organism>
<comment type="caution">
    <text evidence="1">The sequence shown here is derived from an EMBL/GenBank/DDBJ whole genome shotgun (WGS) entry which is preliminary data.</text>
</comment>
<dbReference type="Proteomes" id="UP001295684">
    <property type="component" value="Unassembled WGS sequence"/>
</dbReference>
<keyword evidence="2" id="KW-1185">Reference proteome</keyword>
<evidence type="ECO:0000313" key="1">
    <source>
        <dbReference type="EMBL" id="CAI2372337.1"/>
    </source>
</evidence>
<sequence length="57" mass="6498">MKREVRINTVTASAYINSRLCCRSIAGNHDCFQMNILCRLLILIYQPSNFPESHPSA</sequence>
<dbReference type="AlphaFoldDB" id="A0AAD1US66"/>
<reference evidence="1" key="1">
    <citation type="submission" date="2023-07" db="EMBL/GenBank/DDBJ databases">
        <authorList>
            <consortium name="AG Swart"/>
            <person name="Singh M."/>
            <person name="Singh A."/>
            <person name="Seah K."/>
            <person name="Emmerich C."/>
        </authorList>
    </citation>
    <scope>NUCLEOTIDE SEQUENCE</scope>
    <source>
        <strain evidence="1">DP1</strain>
    </source>
</reference>